<feature type="transmembrane region" description="Helical" evidence="7">
    <location>
        <begin position="328"/>
        <end position="350"/>
    </location>
</feature>
<organism evidence="9 10">
    <name type="scientific">Microbotryum saponariae</name>
    <dbReference type="NCBI Taxonomy" id="289078"/>
    <lineage>
        <taxon>Eukaryota</taxon>
        <taxon>Fungi</taxon>
        <taxon>Dikarya</taxon>
        <taxon>Basidiomycota</taxon>
        <taxon>Pucciniomycotina</taxon>
        <taxon>Microbotryomycetes</taxon>
        <taxon>Microbotryales</taxon>
        <taxon>Microbotryaceae</taxon>
        <taxon>Microbotryum</taxon>
    </lineage>
</organism>
<feature type="transmembrane region" description="Helical" evidence="7">
    <location>
        <begin position="655"/>
        <end position="684"/>
    </location>
</feature>
<proteinExistence type="inferred from homology"/>
<dbReference type="OrthoDB" id="1666796at2759"/>
<dbReference type="InterPro" id="IPR004240">
    <property type="entry name" value="EMP70"/>
</dbReference>
<feature type="transmembrane region" description="Helical" evidence="7">
    <location>
        <begin position="624"/>
        <end position="643"/>
    </location>
</feature>
<feature type="transmembrane region" description="Helical" evidence="7">
    <location>
        <begin position="390"/>
        <end position="407"/>
    </location>
</feature>
<evidence type="ECO:0000256" key="1">
    <source>
        <dbReference type="ARBA" id="ARBA00004141"/>
    </source>
</evidence>
<keyword evidence="4" id="KW-0732">Signal</keyword>
<keyword evidence="10" id="KW-1185">Reference proteome</keyword>
<keyword evidence="3 7" id="KW-0812">Transmembrane</keyword>
<dbReference type="GO" id="GO:0007034">
    <property type="term" value="P:vacuolar transport"/>
    <property type="evidence" value="ECO:0007669"/>
    <property type="project" value="TreeGrafter"/>
</dbReference>
<evidence type="ECO:0000256" key="7">
    <source>
        <dbReference type="RuleBase" id="RU363079"/>
    </source>
</evidence>
<dbReference type="PANTHER" id="PTHR10766">
    <property type="entry name" value="TRANSMEMBRANE 9 SUPERFAMILY PROTEIN"/>
    <property type="match status" value="1"/>
</dbReference>
<protein>
    <recommendedName>
        <fullName evidence="7">Transmembrane 9 superfamily member</fullName>
    </recommendedName>
</protein>
<keyword evidence="5 7" id="KW-1133">Transmembrane helix</keyword>
<feature type="transmembrane region" description="Helical" evidence="7">
    <location>
        <begin position="454"/>
        <end position="477"/>
    </location>
</feature>
<evidence type="ECO:0000313" key="9">
    <source>
        <dbReference type="EMBL" id="SDA00452.1"/>
    </source>
</evidence>
<comment type="subcellular location">
    <subcellularLocation>
        <location evidence="1">Membrane</location>
        <topology evidence="1">Multi-pass membrane protein</topology>
    </subcellularLocation>
</comment>
<sequence length="687" mass="75704">MPSTARQRGTTTTPHASSLSRRRPRSWPSTSSLLLLTSLYATATLAFYLPGAAPKDYLPGDRVPLLVNALKPHASGWNAQVKSMVAYDYYDPQFGFCQPKPGPPKKQAESLGSVLFGDRLYDSPFNVRPWSGAEHLFPLKRTDIVIIVCRQIRMLEDATCVHLCTSTLSAENSAFLADRIAENYAYSWLIDGLPAAEMKQDTRTKELFYSAGFSLGSVDGTTSEAPEAEADPNVVFKPSNHFDIYLEYHSRTDGHKRVVGVVVWPSSRDSLAGTASTPSCATSTPFPLDPTKPNKIAYTYSIIWKESATPWSTRWDHYLRVSNPRIHVLSLASSIIIAGFLCGMVAMVLLRTVHGDISRYNAIDLDEDVQEDFGWKLVHGEVFRPPKRRMLLSVVVGSVFAHLGFLSPSNRGSLSTVMIITFSFFGGLTSQCIAGYVSSRVYASLKGEEWRKTILLTTVLFPTVLFVFLHLLNFFLLGAGSSGAVPFGTFMAIVGLWFGVNVPTAAVGGYLGVRHGAVDHPVRINQIPRQIPRTEWWLAPWPSAILAGILPFVSQNKSGNILTAAGFIELYAVMQSLFGSKVYYAFGFLALTSLIVLLTVATSAVLVTYFALCSEEYRWHWRSVLAGGGAGLWLFGYGILYWVSRLHLDGLANKVLYLGYLVLLSGLVFLVLGTTGFVSSYWFLKTI</sequence>
<gene>
    <name evidence="9" type="ORF">BZ3500_MVSOF-1268-A1-R1_CHR9G10649</name>
</gene>
<dbReference type="GO" id="GO:0072657">
    <property type="term" value="P:protein localization to membrane"/>
    <property type="evidence" value="ECO:0007669"/>
    <property type="project" value="TreeGrafter"/>
</dbReference>
<dbReference type="GO" id="GO:0005737">
    <property type="term" value="C:cytoplasm"/>
    <property type="evidence" value="ECO:0007669"/>
    <property type="project" value="UniProtKB-ARBA"/>
</dbReference>
<dbReference type="Proteomes" id="UP000249723">
    <property type="component" value="Unassembled WGS sequence"/>
</dbReference>
<feature type="compositionally biased region" description="Polar residues" evidence="8">
    <location>
        <begin position="1"/>
        <end position="13"/>
    </location>
</feature>
<dbReference type="EMBL" id="FMWP01000107">
    <property type="protein sequence ID" value="SDA00452.1"/>
    <property type="molecule type" value="Genomic_DNA"/>
</dbReference>
<feature type="transmembrane region" description="Helical" evidence="7">
    <location>
        <begin position="583"/>
        <end position="612"/>
    </location>
</feature>
<evidence type="ECO:0000313" key="10">
    <source>
        <dbReference type="Proteomes" id="UP000249723"/>
    </source>
</evidence>
<keyword evidence="6 7" id="KW-0472">Membrane</keyword>
<dbReference type="PANTHER" id="PTHR10766:SF111">
    <property type="entry name" value="TRANSMEMBRANE 9 SUPERFAMILY MEMBER 2"/>
    <property type="match status" value="1"/>
</dbReference>
<feature type="region of interest" description="Disordered" evidence="8">
    <location>
        <begin position="1"/>
        <end position="27"/>
    </location>
</feature>
<dbReference type="Pfam" id="PF02990">
    <property type="entry name" value="EMP70"/>
    <property type="match status" value="1"/>
</dbReference>
<evidence type="ECO:0000256" key="8">
    <source>
        <dbReference type="SAM" id="MobiDB-lite"/>
    </source>
</evidence>
<dbReference type="AlphaFoldDB" id="A0A2X0L2Y0"/>
<name>A0A2X0L2Y0_9BASI</name>
<feature type="transmembrane region" description="Helical" evidence="7">
    <location>
        <begin position="31"/>
        <end position="49"/>
    </location>
</feature>
<evidence type="ECO:0000256" key="4">
    <source>
        <dbReference type="ARBA" id="ARBA00022729"/>
    </source>
</evidence>
<feature type="transmembrane region" description="Helical" evidence="7">
    <location>
        <begin position="489"/>
        <end position="513"/>
    </location>
</feature>
<dbReference type="GO" id="GO:0016020">
    <property type="term" value="C:membrane"/>
    <property type="evidence" value="ECO:0007669"/>
    <property type="project" value="UniProtKB-SubCell"/>
</dbReference>
<reference evidence="10" key="1">
    <citation type="submission" date="2016-10" db="EMBL/GenBank/DDBJ databases">
        <authorList>
            <person name="Jeantristanb JTB J.-T."/>
            <person name="Ricardo R."/>
        </authorList>
    </citation>
    <scope>NUCLEOTIDE SEQUENCE [LARGE SCALE GENOMIC DNA]</scope>
</reference>
<evidence type="ECO:0000256" key="3">
    <source>
        <dbReference type="ARBA" id="ARBA00022692"/>
    </source>
</evidence>
<accession>A0A2X0L2Y0</accession>
<evidence type="ECO:0000256" key="6">
    <source>
        <dbReference type="ARBA" id="ARBA00023136"/>
    </source>
</evidence>
<comment type="similarity">
    <text evidence="2 7">Belongs to the nonaspanin (TM9SF) (TC 9.A.2) family.</text>
</comment>
<dbReference type="STRING" id="289078.A0A2X0L2Y0"/>
<evidence type="ECO:0000256" key="5">
    <source>
        <dbReference type="ARBA" id="ARBA00022989"/>
    </source>
</evidence>
<feature type="transmembrane region" description="Helical" evidence="7">
    <location>
        <begin position="419"/>
        <end position="442"/>
    </location>
</feature>
<evidence type="ECO:0000256" key="2">
    <source>
        <dbReference type="ARBA" id="ARBA00005227"/>
    </source>
</evidence>